<dbReference type="EMBL" id="UPPP01000094">
    <property type="protein sequence ID" value="VBB08653.1"/>
    <property type="molecule type" value="Genomic_DNA"/>
</dbReference>
<accession>A0A498REY8</accession>
<protein>
    <recommendedName>
        <fullName evidence="3">DUF2508 family protein</fullName>
    </recommendedName>
</protein>
<dbReference type="RefSeq" id="WP_122629520.1">
    <property type="nucleotide sequence ID" value="NZ_UPPP01000094.1"/>
</dbReference>
<keyword evidence="2" id="KW-1185">Reference proteome</keyword>
<evidence type="ECO:0000313" key="2">
    <source>
        <dbReference type="Proteomes" id="UP000277811"/>
    </source>
</evidence>
<evidence type="ECO:0008006" key="3">
    <source>
        <dbReference type="Google" id="ProtNLM"/>
    </source>
</evidence>
<dbReference type="OrthoDB" id="1809893at2"/>
<proteinExistence type="predicted"/>
<sequence length="119" mass="13868">MNILLRYKWLLSTIAPKVNQFPQKIIVSVMQFVKWFSNLIFGSSQPAPVIPSLPDQLKQAKCEFFWAQNYYNTVTDPYLLDYAMYQMLAAQNKYNYLLKKARTEGVTQNLEKSSIIGVY</sequence>
<dbReference type="Proteomes" id="UP000277811">
    <property type="component" value="Unassembled WGS sequence"/>
</dbReference>
<dbReference type="AlphaFoldDB" id="A0A498REY8"/>
<gene>
    <name evidence="1" type="ORF">LUCI_3931</name>
</gene>
<dbReference type="InterPro" id="IPR019644">
    <property type="entry name" value="DUF2508"/>
</dbReference>
<name>A0A498REY8_9FIRM</name>
<dbReference type="Pfam" id="PF10704">
    <property type="entry name" value="DUF2508"/>
    <property type="match status" value="1"/>
</dbReference>
<evidence type="ECO:0000313" key="1">
    <source>
        <dbReference type="EMBL" id="VBB08653.1"/>
    </source>
</evidence>
<organism evidence="1 2">
    <name type="scientific">Lucifera butyrica</name>
    <dbReference type="NCBI Taxonomy" id="1351585"/>
    <lineage>
        <taxon>Bacteria</taxon>
        <taxon>Bacillati</taxon>
        <taxon>Bacillota</taxon>
        <taxon>Negativicutes</taxon>
        <taxon>Veillonellales</taxon>
        <taxon>Veillonellaceae</taxon>
        <taxon>Lucifera</taxon>
    </lineage>
</organism>
<reference evidence="1 2" key="1">
    <citation type="submission" date="2018-06" db="EMBL/GenBank/DDBJ databases">
        <authorList>
            <person name="Strepis N."/>
        </authorList>
    </citation>
    <scope>NUCLEOTIDE SEQUENCE [LARGE SCALE GENOMIC DNA]</scope>
    <source>
        <strain evidence="1">LUCI</strain>
    </source>
</reference>